<dbReference type="RefSeq" id="WP_167030785.1">
    <property type="nucleotide sequence ID" value="NZ_CP050177.1"/>
</dbReference>
<sequence>MASQRNSKLPVVTEAEHAVRSAGGQRAMFNQRHVRRGNWFADWAGRLGGSDVYIGITGKEPTARKVRLLLDDWIFEDVSTKDLGGVLTEIFSRRGSSSRDSSTSGSSPSGATIRTKRLYLLFPAQVLKVPVGRSRYSATRKPPPDAELSPWERALLVQGDGPAGGSADEGA</sequence>
<keyword evidence="3" id="KW-1185">Reference proteome</keyword>
<accession>A0A6G9H093</accession>
<proteinExistence type="predicted"/>
<dbReference type="AlphaFoldDB" id="A0A6G9H093"/>
<name>A0A6G9H093_9ACTN</name>
<dbReference type="Proteomes" id="UP000501179">
    <property type="component" value="Chromosome"/>
</dbReference>
<evidence type="ECO:0000256" key="1">
    <source>
        <dbReference type="SAM" id="MobiDB-lite"/>
    </source>
</evidence>
<protein>
    <submittedName>
        <fullName evidence="2">Uncharacterized protein</fullName>
    </submittedName>
</protein>
<dbReference type="KEGG" id="slia:HA039_17900"/>
<dbReference type="EMBL" id="CP050177">
    <property type="protein sequence ID" value="QIQ03948.1"/>
    <property type="molecule type" value="Genomic_DNA"/>
</dbReference>
<reference evidence="2 3" key="1">
    <citation type="submission" date="2020-03" db="EMBL/GenBank/DDBJ databases">
        <title>A novel species.</title>
        <authorList>
            <person name="Gao J."/>
        </authorList>
    </citation>
    <scope>NUCLEOTIDE SEQUENCE [LARGE SCALE GENOMIC DNA]</scope>
    <source>
        <strain evidence="2 3">QMT-12</strain>
    </source>
</reference>
<organism evidence="2 3">
    <name type="scientific">Streptomyces liangshanensis</name>
    <dbReference type="NCBI Taxonomy" id="2717324"/>
    <lineage>
        <taxon>Bacteria</taxon>
        <taxon>Bacillati</taxon>
        <taxon>Actinomycetota</taxon>
        <taxon>Actinomycetes</taxon>
        <taxon>Kitasatosporales</taxon>
        <taxon>Streptomycetaceae</taxon>
        <taxon>Streptomyces</taxon>
    </lineage>
</organism>
<feature type="region of interest" description="Disordered" evidence="1">
    <location>
        <begin position="133"/>
        <end position="171"/>
    </location>
</feature>
<evidence type="ECO:0000313" key="3">
    <source>
        <dbReference type="Proteomes" id="UP000501179"/>
    </source>
</evidence>
<gene>
    <name evidence="2" type="ORF">HA039_17900</name>
</gene>
<evidence type="ECO:0000313" key="2">
    <source>
        <dbReference type="EMBL" id="QIQ03948.1"/>
    </source>
</evidence>